<accession>A0AAJ5JLK8</accession>
<evidence type="ECO:0000313" key="5">
    <source>
        <dbReference type="Proteomes" id="UP000296883"/>
    </source>
</evidence>
<organism evidence="4 6">
    <name type="scientific">Vagococcus xieshaowenii</name>
    <dbReference type="NCBI Taxonomy" id="2562451"/>
    <lineage>
        <taxon>Bacteria</taxon>
        <taxon>Bacillati</taxon>
        <taxon>Bacillota</taxon>
        <taxon>Bacilli</taxon>
        <taxon>Lactobacillales</taxon>
        <taxon>Enterococcaceae</taxon>
        <taxon>Vagococcus</taxon>
    </lineage>
</organism>
<dbReference type="AlphaFoldDB" id="A0AAJ5JLK8"/>
<evidence type="ECO:0000256" key="1">
    <source>
        <dbReference type="SAM" id="Phobius"/>
    </source>
</evidence>
<keyword evidence="1" id="KW-1133">Transmembrane helix</keyword>
<proteinExistence type="predicted"/>
<sequence length="142" mass="15833">MKLKMSLVLVGVSLLFNIFSPMVSATESKSSIKFYIENKAPIEEEQTTIVPEENLLDEETSSNDVIKDNEIAEHSITNNRNPVVESSNDVKDTLTSKGIKESTGRLPQTGFRQPKLAIVMGILFIIIAVIIKKKEGRKNEKN</sequence>
<evidence type="ECO:0000313" key="6">
    <source>
        <dbReference type="Proteomes" id="UP000297725"/>
    </source>
</evidence>
<dbReference type="Proteomes" id="UP000297725">
    <property type="component" value="Unassembled WGS sequence"/>
</dbReference>
<keyword evidence="1" id="KW-0472">Membrane</keyword>
<reference evidence="3 5" key="2">
    <citation type="journal article" date="2020" name="Int. J. Syst. Evol. Microbiol.">
        <title>Vagococcus xieshaowenii sp. nov., isolated from snow finch (Montifringilla taczanowskii) cloacal content.</title>
        <authorList>
            <person name="Ge Y."/>
            <person name="Yang J."/>
            <person name="Lai X.H."/>
            <person name="Zhang G."/>
            <person name="Jin D."/>
            <person name="Lu S."/>
            <person name="Wang B."/>
            <person name="Huang Y."/>
            <person name="Huang Y."/>
            <person name="Ren Z."/>
            <person name="Zhang X."/>
            <person name="Xu J."/>
        </authorList>
    </citation>
    <scope>NUCLEOTIDE SEQUENCE [LARGE SCALE GENOMIC DNA]</scope>
    <source>
        <strain evidence="3">Personal::cf-49</strain>
        <strain evidence="5">personal::cf-49</strain>
    </source>
</reference>
<dbReference type="RefSeq" id="WP_135253890.1">
    <property type="nucleotide sequence ID" value="NZ_CP038865.1"/>
</dbReference>
<feature type="transmembrane region" description="Helical" evidence="1">
    <location>
        <begin position="114"/>
        <end position="131"/>
    </location>
</feature>
<keyword evidence="2" id="KW-0732">Signal</keyword>
<dbReference type="Proteomes" id="UP000296883">
    <property type="component" value="Chromosome"/>
</dbReference>
<feature type="chain" id="PRO_5042560671" description="Gram-positive cocci surface proteins LPxTG domain-containing protein" evidence="2">
    <location>
        <begin position="26"/>
        <end position="142"/>
    </location>
</feature>
<gene>
    <name evidence="4" type="ORF">E4031_03075</name>
    <name evidence="3" type="ORF">E4Z98_02145</name>
</gene>
<feature type="signal peptide" evidence="2">
    <location>
        <begin position="1"/>
        <end position="25"/>
    </location>
</feature>
<dbReference type="EMBL" id="SRHU01000010">
    <property type="protein sequence ID" value="TFZ42523.1"/>
    <property type="molecule type" value="Genomic_DNA"/>
</dbReference>
<evidence type="ECO:0000313" key="4">
    <source>
        <dbReference type="EMBL" id="TFZ42523.1"/>
    </source>
</evidence>
<evidence type="ECO:0000313" key="3">
    <source>
        <dbReference type="EMBL" id="QCA28170.1"/>
    </source>
</evidence>
<evidence type="ECO:0008006" key="7">
    <source>
        <dbReference type="Google" id="ProtNLM"/>
    </source>
</evidence>
<protein>
    <recommendedName>
        <fullName evidence="7">Gram-positive cocci surface proteins LPxTG domain-containing protein</fullName>
    </recommendedName>
</protein>
<dbReference type="EMBL" id="CP038865">
    <property type="protein sequence ID" value="QCA28170.1"/>
    <property type="molecule type" value="Genomic_DNA"/>
</dbReference>
<evidence type="ECO:0000256" key="2">
    <source>
        <dbReference type="SAM" id="SignalP"/>
    </source>
</evidence>
<name>A0AAJ5JLK8_9ENTE</name>
<keyword evidence="1" id="KW-0812">Transmembrane</keyword>
<reference evidence="4 6" key="1">
    <citation type="submission" date="2019-03" db="EMBL/GenBank/DDBJ databases">
        <title>Vagococcus sp. was isolated fron gut of Carduelis flavirostris.</title>
        <authorList>
            <person name="Ge Y."/>
        </authorList>
    </citation>
    <scope>NUCLEOTIDE SEQUENCE [LARGE SCALE GENOMIC DNA]</scope>
    <source>
        <strain evidence="4 6">CF-210</strain>
    </source>
</reference>
<keyword evidence="5" id="KW-1185">Reference proteome</keyword>